<organism evidence="1 2">
    <name type="scientific">Hemibagrus guttatus</name>
    <dbReference type="NCBI Taxonomy" id="175788"/>
    <lineage>
        <taxon>Eukaryota</taxon>
        <taxon>Metazoa</taxon>
        <taxon>Chordata</taxon>
        <taxon>Craniata</taxon>
        <taxon>Vertebrata</taxon>
        <taxon>Euteleostomi</taxon>
        <taxon>Actinopterygii</taxon>
        <taxon>Neopterygii</taxon>
        <taxon>Teleostei</taxon>
        <taxon>Ostariophysi</taxon>
        <taxon>Siluriformes</taxon>
        <taxon>Bagridae</taxon>
        <taxon>Hemibagrus</taxon>
    </lineage>
</organism>
<reference evidence="1" key="1">
    <citation type="submission" date="2023-06" db="EMBL/GenBank/DDBJ databases">
        <title>Male Hemibagrus guttatus genome.</title>
        <authorList>
            <person name="Bian C."/>
        </authorList>
    </citation>
    <scope>NUCLEOTIDE SEQUENCE</scope>
    <source>
        <strain evidence="1">Male_cb2023</strain>
        <tissue evidence="1">Muscle</tissue>
    </source>
</reference>
<name>A0AAE0R0I9_9TELE</name>
<dbReference type="Proteomes" id="UP001274896">
    <property type="component" value="Unassembled WGS sequence"/>
</dbReference>
<sequence length="75" mass="8447">MRFLFLACLIPKTGNYATAERIRDHIESAGHVCVLRDTRDFNSASEVKLLMSQDPQPFDAALSIHLFKGGRLSLR</sequence>
<dbReference type="PANTHER" id="PTHR46660">
    <property type="match status" value="1"/>
</dbReference>
<proteinExistence type="predicted"/>
<dbReference type="InterPro" id="IPR052622">
    <property type="entry name" value="Glycosyltransferase_G1"/>
</dbReference>
<comment type="caution">
    <text evidence="1">The sequence shown here is derived from an EMBL/GenBank/DDBJ whole genome shotgun (WGS) entry which is preliminary data.</text>
</comment>
<accession>A0AAE0R0I9</accession>
<evidence type="ECO:0000313" key="1">
    <source>
        <dbReference type="EMBL" id="KAK3539395.1"/>
    </source>
</evidence>
<dbReference type="AlphaFoldDB" id="A0AAE0R0I9"/>
<keyword evidence="2" id="KW-1185">Reference proteome</keyword>
<dbReference type="EMBL" id="JAUCMX010000007">
    <property type="protein sequence ID" value="KAK3539395.1"/>
    <property type="molecule type" value="Genomic_DNA"/>
</dbReference>
<dbReference type="PANTHER" id="PTHR46660:SF2">
    <property type="entry name" value="GLYCOSYLTRANSFERASE 1 DOMAIN-CONTAINING PROTEIN 1"/>
    <property type="match status" value="1"/>
</dbReference>
<evidence type="ECO:0000313" key="2">
    <source>
        <dbReference type="Proteomes" id="UP001274896"/>
    </source>
</evidence>
<gene>
    <name evidence="1" type="ORF">QTP70_005932</name>
</gene>
<protein>
    <submittedName>
        <fullName evidence="1">Uncharacterized protein</fullName>
    </submittedName>
</protein>